<dbReference type="Proteomes" id="UP001500457">
    <property type="component" value="Unassembled WGS sequence"/>
</dbReference>
<organism evidence="2 3">
    <name type="scientific">Actinomycetospora straminea</name>
    <dbReference type="NCBI Taxonomy" id="663607"/>
    <lineage>
        <taxon>Bacteria</taxon>
        <taxon>Bacillati</taxon>
        <taxon>Actinomycetota</taxon>
        <taxon>Actinomycetes</taxon>
        <taxon>Pseudonocardiales</taxon>
        <taxon>Pseudonocardiaceae</taxon>
        <taxon>Actinomycetospora</taxon>
    </lineage>
</organism>
<dbReference type="EMBL" id="BAABHQ010000007">
    <property type="protein sequence ID" value="GAA4877439.1"/>
    <property type="molecule type" value="Genomic_DNA"/>
</dbReference>
<name>A0ABP9EKI4_9PSEU</name>
<accession>A0ABP9EKI4</accession>
<evidence type="ECO:0000313" key="3">
    <source>
        <dbReference type="Proteomes" id="UP001500457"/>
    </source>
</evidence>
<evidence type="ECO:0000256" key="1">
    <source>
        <dbReference type="SAM" id="MobiDB-lite"/>
    </source>
</evidence>
<gene>
    <name evidence="2" type="ORF">GCM10023203_29780</name>
</gene>
<sequence>MDDEPEDEQREGLPVSRSDGLEPGDGQRERDGEHVDDEHRDDDPARRPPEAPAPRVEPAPHGGPARCVLGNTGGAGRLGALAPASRVTPGARTPTVLGRDPGVRHGAYRPLGACWSGRGSERGPGVAGTPRGFTRRHDV</sequence>
<protein>
    <submittedName>
        <fullName evidence="2">Uncharacterized protein</fullName>
    </submittedName>
</protein>
<comment type="caution">
    <text evidence="2">The sequence shown here is derived from an EMBL/GenBank/DDBJ whole genome shotgun (WGS) entry which is preliminary data.</text>
</comment>
<evidence type="ECO:0000313" key="2">
    <source>
        <dbReference type="EMBL" id="GAA4877439.1"/>
    </source>
</evidence>
<keyword evidence="3" id="KW-1185">Reference proteome</keyword>
<feature type="region of interest" description="Disordered" evidence="1">
    <location>
        <begin position="1"/>
        <end position="139"/>
    </location>
</feature>
<feature type="compositionally biased region" description="Basic and acidic residues" evidence="1">
    <location>
        <begin position="25"/>
        <end position="49"/>
    </location>
</feature>
<reference evidence="3" key="1">
    <citation type="journal article" date="2019" name="Int. J. Syst. Evol. Microbiol.">
        <title>The Global Catalogue of Microorganisms (GCM) 10K type strain sequencing project: providing services to taxonomists for standard genome sequencing and annotation.</title>
        <authorList>
            <consortium name="The Broad Institute Genomics Platform"/>
            <consortium name="The Broad Institute Genome Sequencing Center for Infectious Disease"/>
            <person name="Wu L."/>
            <person name="Ma J."/>
        </authorList>
    </citation>
    <scope>NUCLEOTIDE SEQUENCE [LARGE SCALE GENOMIC DNA]</scope>
    <source>
        <strain evidence="3">JCM 17983</strain>
    </source>
</reference>
<proteinExistence type="predicted"/>